<dbReference type="GeneID" id="87803954"/>
<evidence type="ECO:0000256" key="1">
    <source>
        <dbReference type="SAM" id="MobiDB-lite"/>
    </source>
</evidence>
<feature type="compositionally biased region" description="Gly residues" evidence="1">
    <location>
        <begin position="27"/>
        <end position="40"/>
    </location>
</feature>
<reference evidence="2" key="1">
    <citation type="submission" date="2023-10" db="EMBL/GenBank/DDBJ databases">
        <authorList>
            <person name="Noh H."/>
        </authorList>
    </citation>
    <scope>NUCLEOTIDE SEQUENCE</scope>
    <source>
        <strain evidence="2">DUCC4014</strain>
    </source>
</reference>
<protein>
    <submittedName>
        <fullName evidence="2">Uncharacterized protein</fullName>
    </submittedName>
</protein>
<proteinExistence type="predicted"/>
<accession>A0AAF0XZX4</accession>
<feature type="region of interest" description="Disordered" evidence="1">
    <location>
        <begin position="64"/>
        <end position="126"/>
    </location>
</feature>
<name>A0AAF0XZX4_9TREE</name>
<keyword evidence="3" id="KW-1185">Reference proteome</keyword>
<dbReference type="AlphaFoldDB" id="A0AAF0XZX4"/>
<feature type="compositionally biased region" description="Pro residues" evidence="1">
    <location>
        <begin position="1"/>
        <end position="17"/>
    </location>
</feature>
<feature type="compositionally biased region" description="Low complexity" evidence="1">
    <location>
        <begin position="191"/>
        <end position="240"/>
    </location>
</feature>
<dbReference type="RefSeq" id="XP_062623142.1">
    <property type="nucleotide sequence ID" value="XM_062767158.1"/>
</dbReference>
<sequence length="246" mass="23549">MSDPVKPTPPAPAPVGVPEPTASVGAAGAGTGAGAAGGQGSILDKARDLAKPYIDNARPYVEKAQAASKPYTDAAYAKGKEWKESWDTKPAAGTEAGGPDAVSRVGLGEGAAAAPPTQQQDLSQRAKGMFDYGVGSLKSGWTQLGATIDSQTATADKPGLFSQAGAALESARLAVDKQLGTTPVTDATGATGAAGAGAAHTPSAPAAASGYAVGGTAAAPASAPAAAAATPAADVSPASAGTKPSA</sequence>
<organism evidence="2 3">
    <name type="scientific">Vanrija pseudolonga</name>
    <dbReference type="NCBI Taxonomy" id="143232"/>
    <lineage>
        <taxon>Eukaryota</taxon>
        <taxon>Fungi</taxon>
        <taxon>Dikarya</taxon>
        <taxon>Basidiomycota</taxon>
        <taxon>Agaricomycotina</taxon>
        <taxon>Tremellomycetes</taxon>
        <taxon>Trichosporonales</taxon>
        <taxon>Trichosporonaceae</taxon>
        <taxon>Vanrija</taxon>
    </lineage>
</organism>
<feature type="region of interest" description="Disordered" evidence="1">
    <location>
        <begin position="1"/>
        <end position="40"/>
    </location>
</feature>
<feature type="compositionally biased region" description="Basic and acidic residues" evidence="1">
    <location>
        <begin position="78"/>
        <end position="87"/>
    </location>
</feature>
<gene>
    <name evidence="2" type="ORF">LOC62_01G000696</name>
</gene>
<feature type="region of interest" description="Disordered" evidence="1">
    <location>
        <begin position="191"/>
        <end position="246"/>
    </location>
</feature>
<dbReference type="Proteomes" id="UP000827549">
    <property type="component" value="Chromosome 1"/>
</dbReference>
<dbReference type="EMBL" id="CP086714">
    <property type="protein sequence ID" value="WOO77110.1"/>
    <property type="molecule type" value="Genomic_DNA"/>
</dbReference>
<evidence type="ECO:0000313" key="2">
    <source>
        <dbReference type="EMBL" id="WOO77110.1"/>
    </source>
</evidence>
<evidence type="ECO:0000313" key="3">
    <source>
        <dbReference type="Proteomes" id="UP000827549"/>
    </source>
</evidence>